<organism evidence="1">
    <name type="scientific">viral metagenome</name>
    <dbReference type="NCBI Taxonomy" id="1070528"/>
    <lineage>
        <taxon>unclassified sequences</taxon>
        <taxon>metagenomes</taxon>
        <taxon>organismal metagenomes</taxon>
    </lineage>
</organism>
<dbReference type="EMBL" id="MT143899">
    <property type="protein sequence ID" value="QJH92549.1"/>
    <property type="molecule type" value="Genomic_DNA"/>
</dbReference>
<dbReference type="AlphaFoldDB" id="A0A6M3X4J1"/>
<reference evidence="1" key="1">
    <citation type="submission" date="2020-03" db="EMBL/GenBank/DDBJ databases">
        <title>The deep terrestrial virosphere.</title>
        <authorList>
            <person name="Holmfeldt K."/>
            <person name="Nilsson E."/>
            <person name="Simone D."/>
            <person name="Lopez-Fernandez M."/>
            <person name="Wu X."/>
            <person name="de Brujin I."/>
            <person name="Lundin D."/>
            <person name="Andersson A."/>
            <person name="Bertilsson S."/>
            <person name="Dopson M."/>
        </authorList>
    </citation>
    <scope>NUCLEOTIDE SEQUENCE</scope>
    <source>
        <strain evidence="1">MM171A03450</strain>
    </source>
</reference>
<protein>
    <submittedName>
        <fullName evidence="1">Uncharacterized protein</fullName>
    </submittedName>
</protein>
<proteinExistence type="predicted"/>
<name>A0A6M3X4J1_9ZZZZ</name>
<accession>A0A6M3X4J1</accession>
<sequence>MVAPLTFDSVSGAIKNKGGYYEKTIIGVVIPVDSRIWNRGGPEQVFDFCMGAG</sequence>
<evidence type="ECO:0000313" key="1">
    <source>
        <dbReference type="EMBL" id="QJH92549.1"/>
    </source>
</evidence>
<gene>
    <name evidence="1" type="ORF">MM171A03450_0009</name>
</gene>